<accession>A0A0A9AHU4</accession>
<name>A0A0A9AHU4_ARUDO</name>
<dbReference type="AlphaFoldDB" id="A0A0A9AHU4"/>
<reference evidence="1" key="2">
    <citation type="journal article" date="2015" name="Data Brief">
        <title>Shoot transcriptome of the giant reed, Arundo donax.</title>
        <authorList>
            <person name="Barrero R.A."/>
            <person name="Guerrero F.D."/>
            <person name="Moolhuijzen P."/>
            <person name="Goolsby J.A."/>
            <person name="Tidwell J."/>
            <person name="Bellgard S.E."/>
            <person name="Bellgard M.I."/>
        </authorList>
    </citation>
    <scope>NUCLEOTIDE SEQUENCE</scope>
    <source>
        <tissue evidence="1">Shoot tissue taken approximately 20 cm above the soil surface</tissue>
    </source>
</reference>
<reference evidence="1" key="1">
    <citation type="submission" date="2014-09" db="EMBL/GenBank/DDBJ databases">
        <authorList>
            <person name="Magalhaes I.L.F."/>
            <person name="Oliveira U."/>
            <person name="Santos F.R."/>
            <person name="Vidigal T.H.D.A."/>
            <person name="Brescovit A.D."/>
            <person name="Santos A.J."/>
        </authorList>
    </citation>
    <scope>NUCLEOTIDE SEQUENCE</scope>
    <source>
        <tissue evidence="1">Shoot tissue taken approximately 20 cm above the soil surface</tissue>
    </source>
</reference>
<protein>
    <submittedName>
        <fullName evidence="1">Uncharacterized protein</fullName>
    </submittedName>
</protein>
<evidence type="ECO:0000313" key="1">
    <source>
        <dbReference type="EMBL" id="JAD46637.1"/>
    </source>
</evidence>
<organism evidence="1">
    <name type="scientific">Arundo donax</name>
    <name type="common">Giant reed</name>
    <name type="synonym">Donax arundinaceus</name>
    <dbReference type="NCBI Taxonomy" id="35708"/>
    <lineage>
        <taxon>Eukaryota</taxon>
        <taxon>Viridiplantae</taxon>
        <taxon>Streptophyta</taxon>
        <taxon>Embryophyta</taxon>
        <taxon>Tracheophyta</taxon>
        <taxon>Spermatophyta</taxon>
        <taxon>Magnoliopsida</taxon>
        <taxon>Liliopsida</taxon>
        <taxon>Poales</taxon>
        <taxon>Poaceae</taxon>
        <taxon>PACMAD clade</taxon>
        <taxon>Arundinoideae</taxon>
        <taxon>Arundineae</taxon>
        <taxon>Arundo</taxon>
    </lineage>
</organism>
<sequence>MLIFYSPKYLAICYALPRL</sequence>
<proteinExistence type="predicted"/>
<dbReference type="EMBL" id="GBRH01251258">
    <property type="protein sequence ID" value="JAD46637.1"/>
    <property type="molecule type" value="Transcribed_RNA"/>
</dbReference>